<sequence>MTQFYDARGNIYGVVSPQQVRDYGIALPQSAAQCAQTRESWAAAAVHAFCAWKPGEAPPHAKAHRSDGLLIGPFQNEPPFDLLIVNTDGTLAERSGNGLTIFSQALQEQGLMAATGDCVLQVHHDKPDGLSPLQTSVRAAEFEGSQGFWLDLGKPLFGPQAVGAQEVEWVMFHQREVSRVAALERLNPAWGNSQFVSMGNPHCVTLVDGAEALPSNTQMHAAALSQSLTRIAYATPGGAGVPCPRGVNLQWACLETEGQIAARVFERGEGPTASSGTSASAVASAAWRVGWVKAGVVRVVMPGGTAPILLEEEAGELVRVRLFGAARRMTPSRAGSLPQ</sequence>
<dbReference type="Gene3D" id="3.10.310.10">
    <property type="entry name" value="Diaminopimelate Epimerase, Chain A, domain 1"/>
    <property type="match status" value="2"/>
</dbReference>
<gene>
    <name evidence="3" type="ORF">CEQ51_00235</name>
</gene>
<evidence type="ECO:0000256" key="2">
    <source>
        <dbReference type="ARBA" id="ARBA00023235"/>
    </source>
</evidence>
<dbReference type="GO" id="GO:0005829">
    <property type="term" value="C:cytosol"/>
    <property type="evidence" value="ECO:0007669"/>
    <property type="project" value="TreeGrafter"/>
</dbReference>
<accession>A0A2Z4Z4T8</accession>
<dbReference type="GO" id="GO:0008837">
    <property type="term" value="F:diaminopimelate epimerase activity"/>
    <property type="evidence" value="ECO:0007669"/>
    <property type="project" value="InterPro"/>
</dbReference>
<organism evidence="3 4">
    <name type="scientific">Pseudomonas thivervalensis</name>
    <dbReference type="NCBI Taxonomy" id="86265"/>
    <lineage>
        <taxon>Bacteria</taxon>
        <taxon>Pseudomonadati</taxon>
        <taxon>Pseudomonadota</taxon>
        <taxon>Gammaproteobacteria</taxon>
        <taxon>Pseudomonadales</taxon>
        <taxon>Pseudomonadaceae</taxon>
        <taxon>Pseudomonas</taxon>
    </lineage>
</organism>
<dbReference type="AlphaFoldDB" id="A0A2Z4Z4T8"/>
<dbReference type="GO" id="GO:0009089">
    <property type="term" value="P:lysine biosynthetic process via diaminopimelate"/>
    <property type="evidence" value="ECO:0007669"/>
    <property type="project" value="InterPro"/>
</dbReference>
<dbReference type="EMBL" id="CP022202">
    <property type="protein sequence ID" value="AXA58570.1"/>
    <property type="molecule type" value="Genomic_DNA"/>
</dbReference>
<evidence type="ECO:0000313" key="3">
    <source>
        <dbReference type="EMBL" id="AXA58570.1"/>
    </source>
</evidence>
<dbReference type="RefSeq" id="WP_208666133.1">
    <property type="nucleotide sequence ID" value="NZ_CP022201.1"/>
</dbReference>
<dbReference type="Proteomes" id="UP000251666">
    <property type="component" value="Chromosome"/>
</dbReference>
<keyword evidence="4" id="KW-1185">Reference proteome</keyword>
<dbReference type="InterPro" id="IPR001653">
    <property type="entry name" value="DAP_epimerase_DapF"/>
</dbReference>
<evidence type="ECO:0000256" key="1">
    <source>
        <dbReference type="ARBA" id="ARBA00010219"/>
    </source>
</evidence>
<dbReference type="PANTHER" id="PTHR31689:SF0">
    <property type="entry name" value="DIAMINOPIMELATE EPIMERASE"/>
    <property type="match status" value="1"/>
</dbReference>
<name>A0A2Z4Z4T8_9PSED</name>
<reference evidence="4" key="1">
    <citation type="journal article" date="2021" name="Front. Microbiol.">
        <title>Genomic Analysis of the 1-Aminocyclopropane-1-Carboxylate Deaminase-Producing Pseudomonas thivervalensis SC5 Reveals Its Multifaceted Roles in Soil and in Beneficial Interactions With Plants.</title>
        <authorList>
            <person name="Nascimento F.X."/>
            <person name="Uron P."/>
            <person name="Glick B.R."/>
            <person name="Giachini A."/>
            <person name="Rossi M.J."/>
        </authorList>
    </citation>
    <scope>NUCLEOTIDE SEQUENCE [LARGE SCALE GENOMIC DNA]</scope>
    <source>
        <strain evidence="4">PLM3</strain>
    </source>
</reference>
<dbReference type="SUPFAM" id="SSF54506">
    <property type="entry name" value="Diaminopimelate epimerase-like"/>
    <property type="match status" value="2"/>
</dbReference>
<comment type="similarity">
    <text evidence="1">Belongs to the diaminopimelate epimerase family.</text>
</comment>
<protein>
    <submittedName>
        <fullName evidence="3">Diaminopimelate epimerase</fullName>
    </submittedName>
</protein>
<dbReference type="Pfam" id="PF01678">
    <property type="entry name" value="DAP_epimerase"/>
    <property type="match status" value="1"/>
</dbReference>
<proteinExistence type="inferred from homology"/>
<dbReference type="PANTHER" id="PTHR31689">
    <property type="entry name" value="DIAMINOPIMELATE EPIMERASE, CHLOROPLASTIC"/>
    <property type="match status" value="1"/>
</dbReference>
<dbReference type="KEGG" id="pthv:CE140_00235"/>
<keyword evidence="2" id="KW-0413">Isomerase</keyword>
<evidence type="ECO:0000313" key="4">
    <source>
        <dbReference type="Proteomes" id="UP000251666"/>
    </source>
</evidence>